<evidence type="ECO:0008006" key="3">
    <source>
        <dbReference type="Google" id="ProtNLM"/>
    </source>
</evidence>
<dbReference type="Gene3D" id="2.60.120.590">
    <property type="entry name" value="Alpha-ketoglutarate-dependent dioxygenase AlkB-like"/>
    <property type="match status" value="1"/>
</dbReference>
<dbReference type="Proteomes" id="UP000515908">
    <property type="component" value="Chromosome 05"/>
</dbReference>
<dbReference type="InterPro" id="IPR037151">
    <property type="entry name" value="AlkB-like_sf"/>
</dbReference>
<dbReference type="InterPro" id="IPR032857">
    <property type="entry name" value="ALKBH4"/>
</dbReference>
<dbReference type="PANTHER" id="PTHR12463:SF1">
    <property type="entry name" value="2-OXOGLUTARATE AND FE-DEPENDENT OXYGENASE FAMILY PROTEIN"/>
    <property type="match status" value="1"/>
</dbReference>
<organism evidence="1 2">
    <name type="scientific">Angomonas deanei</name>
    <dbReference type="NCBI Taxonomy" id="59799"/>
    <lineage>
        <taxon>Eukaryota</taxon>
        <taxon>Discoba</taxon>
        <taxon>Euglenozoa</taxon>
        <taxon>Kinetoplastea</taxon>
        <taxon>Metakinetoplastina</taxon>
        <taxon>Trypanosomatida</taxon>
        <taxon>Trypanosomatidae</taxon>
        <taxon>Strigomonadinae</taxon>
        <taxon>Angomonas</taxon>
    </lineage>
</organism>
<dbReference type="VEuPathDB" id="TriTrypDB:ADEAN_000334400"/>
<gene>
    <name evidence="1" type="ORF">ADEAN_000334400</name>
</gene>
<dbReference type="PANTHER" id="PTHR12463">
    <property type="entry name" value="OXYGENASE-RELATED"/>
    <property type="match status" value="1"/>
</dbReference>
<sequence length="313" mass="35277">MPVEREAVTFTVTLLPVAQEKNSGTSNQGCPYLAMVPCNTRYVMEHTQVPFQKDVIGQDLFFSSNETISSGVSGPGPRTIVSEPIREVPGLYWVADFVTQEEHDRILSHFRGSIDNGTLTPEQLARRTVLHFNRRFIYGVNQLGAVGEDVNENPPFYTWMRDRLQNTDAGVEIVGEYPFEKGTFTCDQLTVNLYDYSKSRVSGIAPHVDAHAPFEDCILIVSLGSGTVMDFSHENDAQSRRPHRMGCTWRRAHSSSLVARRGTIGCTVLRRRKTDILSEFVPKLERGYRVSLTWRKGRTTAQQKEYVSLSIAL</sequence>
<protein>
    <recommendedName>
        <fullName evidence="3">2OG-Fe(II) oxygenase superfamily</fullName>
    </recommendedName>
</protein>
<evidence type="ECO:0000313" key="2">
    <source>
        <dbReference type="Proteomes" id="UP000515908"/>
    </source>
</evidence>
<dbReference type="OrthoDB" id="271595at2759"/>
<dbReference type="EMBL" id="LR877149">
    <property type="protein sequence ID" value="CAD2215886.1"/>
    <property type="molecule type" value="Genomic_DNA"/>
</dbReference>
<evidence type="ECO:0000313" key="1">
    <source>
        <dbReference type="EMBL" id="CAD2215886.1"/>
    </source>
</evidence>
<accession>A0A7G2C819</accession>
<reference evidence="1 2" key="1">
    <citation type="submission" date="2020-08" db="EMBL/GenBank/DDBJ databases">
        <authorList>
            <person name="Newling K."/>
            <person name="Davey J."/>
            <person name="Forrester S."/>
        </authorList>
    </citation>
    <scope>NUCLEOTIDE SEQUENCE [LARGE SCALE GENOMIC DNA]</scope>
    <source>
        <strain evidence="2">Crithidia deanei Carvalho (ATCC PRA-265)</strain>
    </source>
</reference>
<dbReference type="SUPFAM" id="SSF51197">
    <property type="entry name" value="Clavaminate synthase-like"/>
    <property type="match status" value="1"/>
</dbReference>
<dbReference type="AlphaFoldDB" id="A0A7G2C819"/>
<proteinExistence type="predicted"/>
<dbReference type="GO" id="GO:0032451">
    <property type="term" value="F:demethylase activity"/>
    <property type="evidence" value="ECO:0007669"/>
    <property type="project" value="TreeGrafter"/>
</dbReference>
<keyword evidence="2" id="KW-1185">Reference proteome</keyword>
<name>A0A7G2C819_9TRYP</name>
<dbReference type="GO" id="GO:0070988">
    <property type="term" value="P:demethylation"/>
    <property type="evidence" value="ECO:0007669"/>
    <property type="project" value="InterPro"/>
</dbReference>
<dbReference type="GO" id="GO:0016491">
    <property type="term" value="F:oxidoreductase activity"/>
    <property type="evidence" value="ECO:0007669"/>
    <property type="project" value="TreeGrafter"/>
</dbReference>